<sequence>MYFPSLLNLKSGVNLGTNLCDNNI</sequence>
<dbReference type="AlphaFoldDB" id="A0A2P2PSG0"/>
<dbReference type="EMBL" id="GGEC01077193">
    <property type="protein sequence ID" value="MBX57677.1"/>
    <property type="molecule type" value="Transcribed_RNA"/>
</dbReference>
<proteinExistence type="predicted"/>
<reference evidence="1" key="1">
    <citation type="submission" date="2018-02" db="EMBL/GenBank/DDBJ databases">
        <title>Rhizophora mucronata_Transcriptome.</title>
        <authorList>
            <person name="Meera S.P."/>
            <person name="Sreeshan A."/>
            <person name="Augustine A."/>
        </authorList>
    </citation>
    <scope>NUCLEOTIDE SEQUENCE</scope>
    <source>
        <tissue evidence="1">Leaf</tissue>
    </source>
</reference>
<protein>
    <submittedName>
        <fullName evidence="1">Uncharacterized protein</fullName>
    </submittedName>
</protein>
<organism evidence="1">
    <name type="scientific">Rhizophora mucronata</name>
    <name type="common">Asiatic mangrove</name>
    <dbReference type="NCBI Taxonomy" id="61149"/>
    <lineage>
        <taxon>Eukaryota</taxon>
        <taxon>Viridiplantae</taxon>
        <taxon>Streptophyta</taxon>
        <taxon>Embryophyta</taxon>
        <taxon>Tracheophyta</taxon>
        <taxon>Spermatophyta</taxon>
        <taxon>Magnoliopsida</taxon>
        <taxon>eudicotyledons</taxon>
        <taxon>Gunneridae</taxon>
        <taxon>Pentapetalae</taxon>
        <taxon>rosids</taxon>
        <taxon>fabids</taxon>
        <taxon>Malpighiales</taxon>
        <taxon>Rhizophoraceae</taxon>
        <taxon>Rhizophora</taxon>
    </lineage>
</organism>
<evidence type="ECO:0000313" key="1">
    <source>
        <dbReference type="EMBL" id="MBX57677.1"/>
    </source>
</evidence>
<accession>A0A2P2PSG0</accession>
<name>A0A2P2PSG0_RHIMU</name>